<organism evidence="1 2">
    <name type="scientific">Peronospora matthiolae</name>
    <dbReference type="NCBI Taxonomy" id="2874970"/>
    <lineage>
        <taxon>Eukaryota</taxon>
        <taxon>Sar</taxon>
        <taxon>Stramenopiles</taxon>
        <taxon>Oomycota</taxon>
        <taxon>Peronosporomycetes</taxon>
        <taxon>Peronosporales</taxon>
        <taxon>Peronosporaceae</taxon>
        <taxon>Peronospora</taxon>
    </lineage>
</organism>
<name>A0AAV1VCG0_9STRA</name>
<dbReference type="EMBL" id="CAKLBY020000307">
    <property type="protein sequence ID" value="CAK7944390.1"/>
    <property type="molecule type" value="Genomic_DNA"/>
</dbReference>
<sequence length="51" mass="5723">MVIIQEGQQELKIIALGDVFEKPKNIRAPGSAFQLTPHEIDKGQSWRESGM</sequence>
<proteinExistence type="predicted"/>
<reference evidence="1" key="1">
    <citation type="submission" date="2024-01" db="EMBL/GenBank/DDBJ databases">
        <authorList>
            <person name="Webb A."/>
        </authorList>
    </citation>
    <scope>NUCLEOTIDE SEQUENCE</scope>
    <source>
        <strain evidence="1">Pm1</strain>
    </source>
</reference>
<comment type="caution">
    <text evidence="1">The sequence shown here is derived from an EMBL/GenBank/DDBJ whole genome shotgun (WGS) entry which is preliminary data.</text>
</comment>
<protein>
    <submittedName>
        <fullName evidence="1">Uncharacterized protein</fullName>
    </submittedName>
</protein>
<dbReference type="Proteomes" id="UP001162060">
    <property type="component" value="Unassembled WGS sequence"/>
</dbReference>
<accession>A0AAV1VCG0</accession>
<gene>
    <name evidence="1" type="ORF">PM001_LOCUS29540</name>
</gene>
<dbReference type="AlphaFoldDB" id="A0AAV1VCG0"/>
<evidence type="ECO:0000313" key="1">
    <source>
        <dbReference type="EMBL" id="CAK7944390.1"/>
    </source>
</evidence>
<evidence type="ECO:0000313" key="2">
    <source>
        <dbReference type="Proteomes" id="UP001162060"/>
    </source>
</evidence>